<keyword evidence="12" id="KW-0282">Flagellum</keyword>
<evidence type="ECO:0000256" key="3">
    <source>
        <dbReference type="ARBA" id="ARBA00009677"/>
    </source>
</evidence>
<comment type="caution">
    <text evidence="12">The sequence shown here is derived from an EMBL/GenBank/DDBJ whole genome shotgun (WGS) entry which is preliminary data.</text>
</comment>
<organism evidence="12 13">
    <name type="scientific">Holtiella tumoricola</name>
    <dbReference type="NCBI Taxonomy" id="3018743"/>
    <lineage>
        <taxon>Bacteria</taxon>
        <taxon>Bacillati</taxon>
        <taxon>Bacillota</taxon>
        <taxon>Clostridia</taxon>
        <taxon>Lachnospirales</taxon>
        <taxon>Cellulosilyticaceae</taxon>
        <taxon>Holtiella</taxon>
    </lineage>
</organism>
<sequence>MSSIASLGRVTSGLKAAQTGLQVTGHNIANVNTKGYTRQQALQHDSGYMTVGQNGGRLQQVGMGVSVTEIRQIRDEFADKRFRTENSVLNFYMAKQSATSEIESILDEPYGASISGMLEDFWKQAQKLSTNPSGVEERLAFIQTADVLMKRANQIMGGLGDYQQHVNTQVKDAIKEINDMLYSVRDLNDKIAKAEVNGDRANDLRDQRNLLLDELSNYIDIDYSEDKDGRVNVKTEGRNLIDGPFVVELQAKVLPNGSGFVVPVWSDTGKEVYNLNSVVSSSTGDDTGYLKGLLIARGPMAADSNTSWDNIALNNKESVDKLGNSFVIPKLQKQLSELVGEIANVVNDTLSGTGIGDHKGAMGIPMFVPKNSTDGTKLPAQPKLEDYPDDVEAYNQAMKDYRVAIKKHLTAGNIQVNPELLQDGGYNKLGTVDGDPDNIGDNSVVTKLLDEWSKTREWPREPEGGWGTADGKAPTSAPNGKNSNFMDFYAEIVSEVGSEGSEYKNKIKEKNTLVTSIDNDRMAMGAVSQDEEMSNMLKYQYAYNAAARMVNMLDGMMDTIINKL</sequence>
<evidence type="ECO:0000259" key="11">
    <source>
        <dbReference type="Pfam" id="PF22638"/>
    </source>
</evidence>
<evidence type="ECO:0000256" key="5">
    <source>
        <dbReference type="ARBA" id="ARBA00022525"/>
    </source>
</evidence>
<evidence type="ECO:0000259" key="9">
    <source>
        <dbReference type="Pfam" id="PF00460"/>
    </source>
</evidence>
<dbReference type="InterPro" id="IPR001444">
    <property type="entry name" value="Flag_bb_rod_N"/>
</dbReference>
<keyword evidence="12" id="KW-0966">Cell projection</keyword>
<dbReference type="PRINTS" id="PR01005">
    <property type="entry name" value="FLGHOOKAP1"/>
</dbReference>
<dbReference type="SUPFAM" id="SSF64518">
    <property type="entry name" value="Phase 1 flagellin"/>
    <property type="match status" value="1"/>
</dbReference>
<accession>A0AA42DP91</accession>
<evidence type="ECO:0000259" key="10">
    <source>
        <dbReference type="Pfam" id="PF06429"/>
    </source>
</evidence>
<keyword evidence="5 7" id="KW-0964">Secreted</keyword>
<feature type="domain" description="Flagellar hook-associated protein FlgK helical" evidence="11">
    <location>
        <begin position="100"/>
        <end position="367"/>
    </location>
</feature>
<evidence type="ECO:0000256" key="1">
    <source>
        <dbReference type="ARBA" id="ARBA00004365"/>
    </source>
</evidence>
<reference evidence="12" key="1">
    <citation type="journal article" date="2023" name="Int. J. Syst. Evol. Microbiol.">
        <title>&lt;i&gt;Holtiella tumoricola&lt;/i&gt; gen. nov. sp. nov., isolated from a human clinical sample.</title>
        <authorList>
            <person name="Allen-Vercoe E."/>
            <person name="Daigneault M.C."/>
            <person name="Vancuren S.J."/>
            <person name="Cochrane K."/>
            <person name="O'Neal L.L."/>
            <person name="Sankaranarayanan K."/>
            <person name="Lawson P.A."/>
        </authorList>
    </citation>
    <scope>NUCLEOTIDE SEQUENCE</scope>
    <source>
        <strain evidence="12">CC70A</strain>
    </source>
</reference>
<comment type="subcellular location">
    <subcellularLocation>
        <location evidence="1 7">Bacterial flagellum</location>
    </subcellularLocation>
    <subcellularLocation>
        <location evidence="2 7">Secreted</location>
    </subcellularLocation>
</comment>
<evidence type="ECO:0000256" key="7">
    <source>
        <dbReference type="RuleBase" id="RU362065"/>
    </source>
</evidence>
<feature type="domain" description="Flagellar basal-body/hook protein C-terminal" evidence="10">
    <location>
        <begin position="527"/>
        <end position="562"/>
    </location>
</feature>
<dbReference type="GO" id="GO:0005198">
    <property type="term" value="F:structural molecule activity"/>
    <property type="evidence" value="ECO:0007669"/>
    <property type="project" value="UniProtKB-UniRule"/>
</dbReference>
<dbReference type="InterPro" id="IPR002371">
    <property type="entry name" value="FlgK"/>
</dbReference>
<evidence type="ECO:0000256" key="8">
    <source>
        <dbReference type="SAM" id="MobiDB-lite"/>
    </source>
</evidence>
<dbReference type="RefSeq" id="WP_271012508.1">
    <property type="nucleotide sequence ID" value="NZ_JAQIFT010000046.1"/>
</dbReference>
<evidence type="ECO:0000256" key="4">
    <source>
        <dbReference type="ARBA" id="ARBA00016244"/>
    </source>
</evidence>
<dbReference type="EMBL" id="JAQIFT010000046">
    <property type="protein sequence ID" value="MDA3732321.1"/>
    <property type="molecule type" value="Genomic_DNA"/>
</dbReference>
<feature type="domain" description="Flagellar basal body rod protein N-terminal" evidence="9">
    <location>
        <begin position="11"/>
        <end position="37"/>
    </location>
</feature>
<proteinExistence type="inferred from homology"/>
<keyword evidence="13" id="KW-1185">Reference proteome</keyword>
<evidence type="ECO:0000256" key="6">
    <source>
        <dbReference type="ARBA" id="ARBA00023143"/>
    </source>
</evidence>
<dbReference type="InterPro" id="IPR010930">
    <property type="entry name" value="Flg_bb/hook_C_dom"/>
</dbReference>
<dbReference type="PANTHER" id="PTHR30033">
    <property type="entry name" value="FLAGELLAR HOOK-ASSOCIATED PROTEIN 1"/>
    <property type="match status" value="1"/>
</dbReference>
<dbReference type="Pfam" id="PF00460">
    <property type="entry name" value="Flg_bb_rod"/>
    <property type="match status" value="1"/>
</dbReference>
<comment type="similarity">
    <text evidence="3 7">Belongs to the flagella basal body rod proteins family.</text>
</comment>
<dbReference type="GO" id="GO:0005576">
    <property type="term" value="C:extracellular region"/>
    <property type="evidence" value="ECO:0007669"/>
    <property type="project" value="UniProtKB-SubCell"/>
</dbReference>
<dbReference type="Proteomes" id="UP001169242">
    <property type="component" value="Unassembled WGS sequence"/>
</dbReference>
<keyword evidence="12" id="KW-0969">Cilium</keyword>
<dbReference type="InterPro" id="IPR053927">
    <property type="entry name" value="FlgK_helical"/>
</dbReference>
<dbReference type="Pfam" id="PF22638">
    <property type="entry name" value="FlgK_D1"/>
    <property type="match status" value="1"/>
</dbReference>
<dbReference type="GO" id="GO:0044780">
    <property type="term" value="P:bacterial-type flagellum assembly"/>
    <property type="evidence" value="ECO:0007669"/>
    <property type="project" value="InterPro"/>
</dbReference>
<evidence type="ECO:0000256" key="2">
    <source>
        <dbReference type="ARBA" id="ARBA00004613"/>
    </source>
</evidence>
<dbReference type="Pfam" id="PF06429">
    <property type="entry name" value="Flg_bbr_C"/>
    <property type="match status" value="1"/>
</dbReference>
<feature type="region of interest" description="Disordered" evidence="8">
    <location>
        <begin position="455"/>
        <end position="480"/>
    </location>
</feature>
<dbReference type="GO" id="GO:0009424">
    <property type="term" value="C:bacterial-type flagellum hook"/>
    <property type="evidence" value="ECO:0007669"/>
    <property type="project" value="UniProtKB-UniRule"/>
</dbReference>
<dbReference type="PANTHER" id="PTHR30033:SF1">
    <property type="entry name" value="FLAGELLAR HOOK-ASSOCIATED PROTEIN 1"/>
    <property type="match status" value="1"/>
</dbReference>
<keyword evidence="6 7" id="KW-0975">Bacterial flagellum</keyword>
<protein>
    <recommendedName>
        <fullName evidence="4 7">Flagellar hook-associated protein 1</fullName>
        <shortName evidence="7">HAP1</shortName>
    </recommendedName>
</protein>
<evidence type="ECO:0000313" key="12">
    <source>
        <dbReference type="EMBL" id="MDA3732321.1"/>
    </source>
</evidence>
<evidence type="ECO:0000313" key="13">
    <source>
        <dbReference type="Proteomes" id="UP001169242"/>
    </source>
</evidence>
<dbReference type="NCBIfam" id="TIGR02492">
    <property type="entry name" value="flgK_ends"/>
    <property type="match status" value="1"/>
</dbReference>
<gene>
    <name evidence="7 12" type="primary">flgK</name>
    <name evidence="12" type="ORF">PBV87_12570</name>
</gene>
<dbReference type="AlphaFoldDB" id="A0AA42DP91"/>
<name>A0AA42DP91_9FIRM</name>